<organism evidence="15">
    <name type="scientific">Lepeophtheirus salmonis</name>
    <name type="common">Salmon louse</name>
    <name type="synonym">Caligus salmonis</name>
    <dbReference type="NCBI Taxonomy" id="72036"/>
    <lineage>
        <taxon>Eukaryota</taxon>
        <taxon>Metazoa</taxon>
        <taxon>Ecdysozoa</taxon>
        <taxon>Arthropoda</taxon>
        <taxon>Crustacea</taxon>
        <taxon>Multicrustacea</taxon>
        <taxon>Hexanauplia</taxon>
        <taxon>Copepoda</taxon>
        <taxon>Siphonostomatoida</taxon>
        <taxon>Caligidae</taxon>
        <taxon>Lepeophtheirus</taxon>
    </lineage>
</organism>
<feature type="region of interest" description="Disordered" evidence="12">
    <location>
        <begin position="141"/>
        <end position="174"/>
    </location>
</feature>
<dbReference type="FunFam" id="1.10.238.10:FF:000104">
    <property type="entry name" value="calumenin isoform X1"/>
    <property type="match status" value="1"/>
</dbReference>
<evidence type="ECO:0000256" key="3">
    <source>
        <dbReference type="ARBA" id="ARBA00022729"/>
    </source>
</evidence>
<feature type="compositionally biased region" description="Acidic residues" evidence="12">
    <location>
        <begin position="141"/>
        <end position="154"/>
    </location>
</feature>
<dbReference type="CDD" id="cd16226">
    <property type="entry name" value="EFh_CREC_Calumenin_like"/>
    <property type="match status" value="1"/>
</dbReference>
<sequence>MMRFLLLAYIIGLVGATPVLGAVMEHGDRILHRDKLSETSHFDDDGDHDSDYDHDAFLGNESDEFDNLSPEESRARLAAIVDRIDTDKNGYVSQDELQGWIQFTQQRYINEDVDKQWEQHNPDGKSSLKWEDYRKIVYGFLDDDQENPENEEETSNVSYEQMQSRDERRWRTADQNEDGALESAEFKFFLHPEDSDHMRDIVVTETLEDIDKDKDGKISLEEYISDMYKGESDETEPDWVKSGREQFKEFRDVNKDGFMDHDEVKNWIVPADFDHSEAEAKHLIFESDSDNDRQLTKIEILDKYDLFVGSQATDFGEALTRHDEF</sequence>
<evidence type="ECO:0000256" key="8">
    <source>
        <dbReference type="ARBA" id="ARBA00023186"/>
    </source>
</evidence>
<dbReference type="InterPro" id="IPR018247">
    <property type="entry name" value="EF_Hand_1_Ca_BS"/>
</dbReference>
<feature type="compositionally biased region" description="Basic and acidic residues" evidence="12">
    <location>
        <begin position="163"/>
        <end position="174"/>
    </location>
</feature>
<feature type="domain" description="EF-hand" evidence="14">
    <location>
        <begin position="161"/>
        <end position="196"/>
    </location>
</feature>
<evidence type="ECO:0000256" key="7">
    <source>
        <dbReference type="ARBA" id="ARBA00023180"/>
    </source>
</evidence>
<dbReference type="GO" id="GO:0015031">
    <property type="term" value="P:protein transport"/>
    <property type="evidence" value="ECO:0007669"/>
    <property type="project" value="UniProtKB-ARBA"/>
</dbReference>
<keyword evidence="5" id="KW-0256">Endoplasmic reticulum</keyword>
<feature type="domain" description="EF-hand" evidence="14">
    <location>
        <begin position="72"/>
        <end position="107"/>
    </location>
</feature>
<evidence type="ECO:0000256" key="1">
    <source>
        <dbReference type="ARBA" id="ARBA00004319"/>
    </source>
</evidence>
<dbReference type="Gene3D" id="1.10.238.10">
    <property type="entry name" value="EF-hand"/>
    <property type="match status" value="2"/>
</dbReference>
<keyword evidence="8" id="KW-0143">Chaperone</keyword>
<dbReference type="PROSITE" id="PS00018">
    <property type="entry name" value="EF_HAND_1"/>
    <property type="match status" value="5"/>
</dbReference>
<dbReference type="InterPro" id="IPR002048">
    <property type="entry name" value="EF_hand_dom"/>
</dbReference>
<comment type="subcellular location">
    <subcellularLocation>
        <location evidence="1">Endoplasmic reticulum lumen</location>
    </subcellularLocation>
</comment>
<dbReference type="SMART" id="SM00054">
    <property type="entry name" value="EFh"/>
    <property type="match status" value="3"/>
</dbReference>
<dbReference type="PANTHER" id="PTHR10827:SF52">
    <property type="entry name" value="IP16409P"/>
    <property type="match status" value="1"/>
</dbReference>
<dbReference type="GO" id="GO:0005788">
    <property type="term" value="C:endoplasmic reticulum lumen"/>
    <property type="evidence" value="ECO:0007669"/>
    <property type="project" value="UniProtKB-SubCell"/>
</dbReference>
<dbReference type="EMBL" id="BT078078">
    <property type="protein sequence ID" value="ACO12502.1"/>
    <property type="molecule type" value="mRNA"/>
</dbReference>
<dbReference type="Pfam" id="PF13202">
    <property type="entry name" value="EF-hand_5"/>
    <property type="match status" value="1"/>
</dbReference>
<keyword evidence="7" id="KW-0325">Glycoprotein</keyword>
<dbReference type="SUPFAM" id="SSF47473">
    <property type="entry name" value="EF-hand"/>
    <property type="match status" value="2"/>
</dbReference>
<name>C1BTZ9_LEPSM</name>
<protein>
    <recommendedName>
        <fullName evidence="11">Reticulocalbin-3</fullName>
    </recommendedName>
</protein>
<dbReference type="GO" id="GO:0005509">
    <property type="term" value="F:calcium ion binding"/>
    <property type="evidence" value="ECO:0007669"/>
    <property type="project" value="InterPro"/>
</dbReference>
<comment type="subunit">
    <text evidence="10">Interacts with PCSK6 (immature form including the propeptide); probably involved in the maturation and the secretion of PCSK6.</text>
</comment>
<evidence type="ECO:0000256" key="6">
    <source>
        <dbReference type="ARBA" id="ARBA00022837"/>
    </source>
</evidence>
<evidence type="ECO:0000256" key="12">
    <source>
        <dbReference type="SAM" id="MobiDB-lite"/>
    </source>
</evidence>
<feature type="domain" description="EF-hand" evidence="14">
    <location>
        <begin position="198"/>
        <end position="233"/>
    </location>
</feature>
<evidence type="ECO:0000256" key="5">
    <source>
        <dbReference type="ARBA" id="ARBA00022824"/>
    </source>
</evidence>
<dbReference type="PROSITE" id="PS50222">
    <property type="entry name" value="EF_HAND_2"/>
    <property type="match status" value="3"/>
</dbReference>
<dbReference type="InterPro" id="IPR011992">
    <property type="entry name" value="EF-hand-dom_pair"/>
</dbReference>
<evidence type="ECO:0000256" key="13">
    <source>
        <dbReference type="SAM" id="SignalP"/>
    </source>
</evidence>
<keyword evidence="2" id="KW-0479">Metal-binding</keyword>
<comment type="function">
    <text evidence="9">Probable molecular chaperone assisting protein biosynthesis and transport in the endoplasmic reticulum. Required for the proper biosynthesis and transport of pulmonary surfactant-associated protein A/SP-A, pulmonary surfactant-associated protein D/SP-D and the lipid transporter ABCA3. By regulating both the proper expression and the degradation through the endoplasmic reticulum-associated protein degradation pathway of these proteins plays a crucial role in pulmonary surfactant homeostasis. Has an anti-fibrotic activity by negatively regulating the secretion of type I and type III collagens. This calcium-binding protein also transiently associates with immature PCSK6 and regulates its secretion.</text>
</comment>
<evidence type="ECO:0000256" key="2">
    <source>
        <dbReference type="ARBA" id="ARBA00022723"/>
    </source>
</evidence>
<feature type="chain" id="PRO_5002907445" description="Reticulocalbin-3" evidence="13">
    <location>
        <begin position="17"/>
        <end position="325"/>
    </location>
</feature>
<reference evidence="15" key="1">
    <citation type="submission" date="2009-06" db="EMBL/GenBank/DDBJ databases">
        <title>Lepeophtheirus salmonis ESTs and full-length cDNAs.</title>
        <authorList>
            <person name="Yasuike M."/>
            <person name="von Schalburg K."/>
            <person name="Cooper G."/>
            <person name="Leong J."/>
            <person name="Jones S.R.M."/>
            <person name="Koop B.F."/>
        </authorList>
    </citation>
    <scope>NUCLEOTIDE SEQUENCE</scope>
    <source>
        <strain evidence="15">Pacific form</strain>
        <tissue evidence="15">Whole</tissue>
    </source>
</reference>
<evidence type="ECO:0000256" key="11">
    <source>
        <dbReference type="ARBA" id="ARBA00072696"/>
    </source>
</evidence>
<evidence type="ECO:0000256" key="4">
    <source>
        <dbReference type="ARBA" id="ARBA00022737"/>
    </source>
</evidence>
<dbReference type="Pfam" id="PF13499">
    <property type="entry name" value="EF-hand_7"/>
    <property type="match status" value="1"/>
</dbReference>
<evidence type="ECO:0000256" key="10">
    <source>
        <dbReference type="ARBA" id="ARBA00063143"/>
    </source>
</evidence>
<dbReference type="AlphaFoldDB" id="C1BTZ9"/>
<gene>
    <name evidence="15" type="primary">CALU</name>
</gene>
<keyword evidence="3 13" id="KW-0732">Signal</keyword>
<accession>C1BTZ9</accession>
<dbReference type="FunFam" id="1.10.238.10:FF:000090">
    <property type="entry name" value="calumenin isoform X2"/>
    <property type="match status" value="1"/>
</dbReference>
<proteinExistence type="evidence at transcript level"/>
<dbReference type="PANTHER" id="PTHR10827">
    <property type="entry name" value="RETICULOCALBIN"/>
    <property type="match status" value="1"/>
</dbReference>
<evidence type="ECO:0000256" key="9">
    <source>
        <dbReference type="ARBA" id="ARBA00056975"/>
    </source>
</evidence>
<keyword evidence="6" id="KW-0106">Calcium</keyword>
<dbReference type="OrthoDB" id="293868at2759"/>
<evidence type="ECO:0000313" key="15">
    <source>
        <dbReference type="EMBL" id="ACO12502.1"/>
    </source>
</evidence>
<evidence type="ECO:0000259" key="14">
    <source>
        <dbReference type="PROSITE" id="PS50222"/>
    </source>
</evidence>
<feature type="signal peptide" evidence="13">
    <location>
        <begin position="1"/>
        <end position="16"/>
    </location>
</feature>
<keyword evidence="4" id="KW-0677">Repeat</keyword>